<gene>
    <name evidence="1" type="ORF">CMV_006243</name>
</gene>
<dbReference type="AlphaFoldDB" id="A0A8J4VRF1"/>
<accession>A0A8J4VRF1</accession>
<keyword evidence="2" id="KW-1185">Reference proteome</keyword>
<reference evidence="1" key="1">
    <citation type="submission" date="2020-03" db="EMBL/GenBank/DDBJ databases">
        <title>Castanea mollissima Vanexum genome sequencing.</title>
        <authorList>
            <person name="Staton M."/>
        </authorList>
    </citation>
    <scope>NUCLEOTIDE SEQUENCE</scope>
    <source>
        <tissue evidence="1">Leaf</tissue>
    </source>
</reference>
<comment type="caution">
    <text evidence="1">The sequence shown here is derived from an EMBL/GenBank/DDBJ whole genome shotgun (WGS) entry which is preliminary data.</text>
</comment>
<proteinExistence type="predicted"/>
<name>A0A8J4VRF1_9ROSI</name>
<organism evidence="1 2">
    <name type="scientific">Castanea mollissima</name>
    <name type="common">Chinese chestnut</name>
    <dbReference type="NCBI Taxonomy" id="60419"/>
    <lineage>
        <taxon>Eukaryota</taxon>
        <taxon>Viridiplantae</taxon>
        <taxon>Streptophyta</taxon>
        <taxon>Embryophyta</taxon>
        <taxon>Tracheophyta</taxon>
        <taxon>Spermatophyta</taxon>
        <taxon>Magnoliopsida</taxon>
        <taxon>eudicotyledons</taxon>
        <taxon>Gunneridae</taxon>
        <taxon>Pentapetalae</taxon>
        <taxon>rosids</taxon>
        <taxon>fabids</taxon>
        <taxon>Fagales</taxon>
        <taxon>Fagaceae</taxon>
        <taxon>Castanea</taxon>
    </lineage>
</organism>
<sequence length="86" mass="9625">MQRLRPSLNAQSSAATLVVTCCIGSHKRKCGALNRIFAGKPSVINIFLHRNLLRWQGILLVADRRAKNKRWEGQVLLAKMKKAKGS</sequence>
<dbReference type="Proteomes" id="UP000737018">
    <property type="component" value="Unassembled WGS sequence"/>
</dbReference>
<protein>
    <submittedName>
        <fullName evidence="1">Uncharacterized protein</fullName>
    </submittedName>
</protein>
<dbReference type="EMBL" id="JRKL02000580">
    <property type="protein sequence ID" value="KAF3970018.1"/>
    <property type="molecule type" value="Genomic_DNA"/>
</dbReference>
<evidence type="ECO:0000313" key="1">
    <source>
        <dbReference type="EMBL" id="KAF3970018.1"/>
    </source>
</evidence>
<evidence type="ECO:0000313" key="2">
    <source>
        <dbReference type="Proteomes" id="UP000737018"/>
    </source>
</evidence>